<dbReference type="SUPFAM" id="SSF46785">
    <property type="entry name" value="Winged helix' DNA-binding domain"/>
    <property type="match status" value="1"/>
</dbReference>
<dbReference type="SUPFAM" id="SSF100950">
    <property type="entry name" value="NagB/RpiA/CoA transferase-like"/>
    <property type="match status" value="1"/>
</dbReference>
<keyword evidence="1" id="KW-0678">Repressor</keyword>
<dbReference type="InterPro" id="IPR018356">
    <property type="entry name" value="Tscrpt_reg_HTH_DeoR_CS"/>
</dbReference>
<dbReference type="PROSITE" id="PS00894">
    <property type="entry name" value="HTH_DEOR_1"/>
    <property type="match status" value="1"/>
</dbReference>
<dbReference type="PROSITE" id="PS51000">
    <property type="entry name" value="HTH_DEOR_2"/>
    <property type="match status" value="1"/>
</dbReference>
<keyword evidence="7" id="KW-1185">Reference proteome</keyword>
<dbReference type="Proteomes" id="UP000233332">
    <property type="component" value="Unassembled WGS sequence"/>
</dbReference>
<dbReference type="GO" id="GO:0003700">
    <property type="term" value="F:DNA-binding transcription factor activity"/>
    <property type="evidence" value="ECO:0007669"/>
    <property type="project" value="InterPro"/>
</dbReference>
<sequence length="270" mass="30243">MQKRPTERQAGIVELVRADGFRTIEQLAERFDVTPQTIRRDVNALCEEGLLRRRHGGVEPALEHENIAYRARKVLNVNEKRKIAALVARAIPDEASLFFSIGTTPELVASALLQHRNLRIFTNNLNVAYVAATNDSFDVTLIGGRLRNRDRDVLGPEVEEFFNSYKVDYGIFGVGGIESDGSLLDFDEQEVRARSAILKNSRKNYLVADHTKFGRNAVVRGGSITQVTAFFTDRLPPDHISQMISKAGVDLHIPEANSDFPTFFMPNDDS</sequence>
<dbReference type="InterPro" id="IPR036388">
    <property type="entry name" value="WH-like_DNA-bd_sf"/>
</dbReference>
<evidence type="ECO:0000256" key="4">
    <source>
        <dbReference type="ARBA" id="ARBA00023163"/>
    </source>
</evidence>
<dbReference type="GO" id="GO:0003677">
    <property type="term" value="F:DNA binding"/>
    <property type="evidence" value="ECO:0007669"/>
    <property type="project" value="UniProtKB-KW"/>
</dbReference>
<evidence type="ECO:0000256" key="1">
    <source>
        <dbReference type="ARBA" id="ARBA00022491"/>
    </source>
</evidence>
<keyword evidence="4" id="KW-0804">Transcription</keyword>
<dbReference type="InterPro" id="IPR014036">
    <property type="entry name" value="DeoR-like_C"/>
</dbReference>
<dbReference type="RefSeq" id="WP_101299940.1">
    <property type="nucleotide sequence ID" value="NZ_NXGX01000001.1"/>
</dbReference>
<evidence type="ECO:0000313" key="7">
    <source>
        <dbReference type="Proteomes" id="UP000233332"/>
    </source>
</evidence>
<protein>
    <submittedName>
        <fullName evidence="6">DeoR family transcriptional regulator</fullName>
    </submittedName>
</protein>
<proteinExistence type="predicted"/>
<dbReference type="InterPro" id="IPR001034">
    <property type="entry name" value="DeoR_HTH"/>
</dbReference>
<dbReference type="InterPro" id="IPR037171">
    <property type="entry name" value="NagB/RpiA_transferase-like"/>
</dbReference>
<evidence type="ECO:0000256" key="2">
    <source>
        <dbReference type="ARBA" id="ARBA00023015"/>
    </source>
</evidence>
<accession>A0A2N3LCD0</accession>
<dbReference type="SMART" id="SM00420">
    <property type="entry name" value="HTH_DEOR"/>
    <property type="match status" value="1"/>
</dbReference>
<evidence type="ECO:0000256" key="3">
    <source>
        <dbReference type="ARBA" id="ARBA00023125"/>
    </source>
</evidence>
<dbReference type="SMART" id="SM01134">
    <property type="entry name" value="DeoRC"/>
    <property type="match status" value="1"/>
</dbReference>
<evidence type="ECO:0000313" key="6">
    <source>
        <dbReference type="EMBL" id="PKR60454.1"/>
    </source>
</evidence>
<dbReference type="PANTHER" id="PTHR30363">
    <property type="entry name" value="HTH-TYPE TRANSCRIPTIONAL REGULATOR SRLR-RELATED"/>
    <property type="match status" value="1"/>
</dbReference>
<gene>
    <name evidence="6" type="ORF">COO92_03730</name>
</gene>
<dbReference type="InterPro" id="IPR036390">
    <property type="entry name" value="WH_DNA-bd_sf"/>
</dbReference>
<organism evidence="6 7">
    <name type="scientific">Thalassospira lohafexi</name>
    <dbReference type="NCBI Taxonomy" id="744227"/>
    <lineage>
        <taxon>Bacteria</taxon>
        <taxon>Pseudomonadati</taxon>
        <taxon>Pseudomonadota</taxon>
        <taxon>Alphaproteobacteria</taxon>
        <taxon>Rhodospirillales</taxon>
        <taxon>Thalassospiraceae</taxon>
        <taxon>Thalassospira</taxon>
    </lineage>
</organism>
<dbReference type="PRINTS" id="PR00037">
    <property type="entry name" value="HTHLACR"/>
</dbReference>
<evidence type="ECO:0000259" key="5">
    <source>
        <dbReference type="PROSITE" id="PS51000"/>
    </source>
</evidence>
<dbReference type="Pfam" id="PF00455">
    <property type="entry name" value="DeoRC"/>
    <property type="match status" value="1"/>
</dbReference>
<dbReference type="Pfam" id="PF08220">
    <property type="entry name" value="HTH_DeoR"/>
    <property type="match status" value="1"/>
</dbReference>
<comment type="caution">
    <text evidence="6">The sequence shown here is derived from an EMBL/GenBank/DDBJ whole genome shotgun (WGS) entry which is preliminary data.</text>
</comment>
<name>A0A2N3LCD0_9PROT</name>
<dbReference type="AlphaFoldDB" id="A0A2N3LCD0"/>
<dbReference type="InterPro" id="IPR050313">
    <property type="entry name" value="Carb_Metab_HTH_regulators"/>
</dbReference>
<reference evidence="6 7" key="1">
    <citation type="submission" date="2017-09" db="EMBL/GenBank/DDBJ databases">
        <title>Biodiversity and function of Thalassospira species in the particle-attached aromatic-hydrocarbon-degrading consortia from the surface seawater of the China South Sea.</title>
        <authorList>
            <person name="Dong C."/>
            <person name="Lai Q."/>
            <person name="Shao Z."/>
        </authorList>
    </citation>
    <scope>NUCLEOTIDE SEQUENCE [LARGE SCALE GENOMIC DNA]</scope>
    <source>
        <strain evidence="6 7">139Z-12</strain>
    </source>
</reference>
<keyword evidence="2" id="KW-0805">Transcription regulation</keyword>
<keyword evidence="3" id="KW-0238">DNA-binding</keyword>
<dbReference type="Gene3D" id="3.30.750.70">
    <property type="entry name" value="4-hydroxybutyrate coenzyme like domains"/>
    <property type="match status" value="1"/>
</dbReference>
<feature type="domain" description="HTH deoR-type" evidence="5">
    <location>
        <begin position="5"/>
        <end position="60"/>
    </location>
</feature>
<dbReference type="PANTHER" id="PTHR30363:SF4">
    <property type="entry name" value="GLYCEROL-3-PHOSPHATE REGULON REPRESSOR"/>
    <property type="match status" value="1"/>
</dbReference>
<dbReference type="EMBL" id="NXGX01000001">
    <property type="protein sequence ID" value="PKR60454.1"/>
    <property type="molecule type" value="Genomic_DNA"/>
</dbReference>
<dbReference type="Gene3D" id="1.10.10.10">
    <property type="entry name" value="Winged helix-like DNA-binding domain superfamily/Winged helix DNA-binding domain"/>
    <property type="match status" value="1"/>
</dbReference>